<proteinExistence type="predicted"/>
<dbReference type="Proteomes" id="UP000034664">
    <property type="component" value="Unassembled WGS sequence"/>
</dbReference>
<evidence type="ECO:0000313" key="1">
    <source>
        <dbReference type="EMBL" id="KKR72712.1"/>
    </source>
</evidence>
<organism evidence="1 2">
    <name type="scientific">Candidatus Roizmanbacteria bacterium GW2011_GWB1_40_7</name>
    <dbReference type="NCBI Taxonomy" id="1618482"/>
    <lineage>
        <taxon>Bacteria</taxon>
        <taxon>Candidatus Roizmaniibacteriota</taxon>
    </lineage>
</organism>
<name>A0A0G0WBZ2_9BACT</name>
<evidence type="ECO:0000313" key="2">
    <source>
        <dbReference type="Proteomes" id="UP000034664"/>
    </source>
</evidence>
<dbReference type="EMBL" id="LBZM01000003">
    <property type="protein sequence ID" value="KKR72712.1"/>
    <property type="molecule type" value="Genomic_DNA"/>
</dbReference>
<reference evidence="1 2" key="1">
    <citation type="journal article" date="2015" name="Nature">
        <title>rRNA introns, odd ribosomes, and small enigmatic genomes across a large radiation of phyla.</title>
        <authorList>
            <person name="Brown C.T."/>
            <person name="Hug L.A."/>
            <person name="Thomas B.C."/>
            <person name="Sharon I."/>
            <person name="Castelle C.J."/>
            <person name="Singh A."/>
            <person name="Wilkins M.J."/>
            <person name="Williams K.H."/>
            <person name="Banfield J.F."/>
        </authorList>
    </citation>
    <scope>NUCLEOTIDE SEQUENCE [LARGE SCALE GENOMIC DNA]</scope>
</reference>
<accession>A0A0G0WBZ2</accession>
<gene>
    <name evidence="1" type="ORF">UU14_C0003G0075</name>
</gene>
<comment type="caution">
    <text evidence="1">The sequence shown here is derived from an EMBL/GenBank/DDBJ whole genome shotgun (WGS) entry which is preliminary data.</text>
</comment>
<dbReference type="AlphaFoldDB" id="A0A0G0WBZ2"/>
<sequence>MINRELLTHEDFRPPSEEYVEAVNNFFEIESDQVLNFNLLPKRIPLQKLWQEALPLIDQNPQDRELYIGWDLIDRKLQITEVTEGLKYEEIVQDPIQKSLSFQTGGELQPLNTHLIDFHTHPFVPDLERSTRKKHLQIYRMPRSTVSDLFGFSKDSGRLARVIVDISQRKNEKVGSSFVAMKTTASWNTNQPGWQTYLWELLNSEYLGLPIHIHETVDEVFCGHLVIERRLQPDEQWSRTAGLAIYRGLVWEDTDKPQYAIRYDEFYRRLLAMKKSRFFGLL</sequence>
<protein>
    <submittedName>
        <fullName evidence="1">Uncharacterized protein</fullName>
    </submittedName>
</protein>